<dbReference type="PANTHER" id="PTHR11857:SF42">
    <property type="entry name" value="GENERAL ODORANT-BINDING PROTEIN 19D-RELATED"/>
    <property type="match status" value="1"/>
</dbReference>
<dbReference type="PANTHER" id="PTHR11857">
    <property type="entry name" value="ODORANT BINDING PROTEIN-RELATED"/>
    <property type="match status" value="1"/>
</dbReference>
<evidence type="ECO:0000256" key="2">
    <source>
        <dbReference type="SAM" id="SignalP"/>
    </source>
</evidence>
<evidence type="ECO:0000313" key="3">
    <source>
        <dbReference type="EMBL" id="UZH23345.1"/>
    </source>
</evidence>
<evidence type="ECO:0000256" key="1">
    <source>
        <dbReference type="ARBA" id="ARBA00022729"/>
    </source>
</evidence>
<dbReference type="Pfam" id="PF01395">
    <property type="entry name" value="PBP_GOBP"/>
    <property type="match status" value="1"/>
</dbReference>
<dbReference type="SUPFAM" id="SSF47565">
    <property type="entry name" value="Insect pheromone/odorant-binding proteins"/>
    <property type="match status" value="1"/>
</dbReference>
<protein>
    <submittedName>
        <fullName evidence="3">Odorant binding protein 28a</fullName>
    </submittedName>
</protein>
<dbReference type="InterPro" id="IPR036728">
    <property type="entry name" value="PBP_GOBP_sf"/>
</dbReference>
<keyword evidence="1 2" id="KW-0732">Signal</keyword>
<dbReference type="GO" id="GO:0005615">
    <property type="term" value="C:extracellular space"/>
    <property type="evidence" value="ECO:0007669"/>
    <property type="project" value="TreeGrafter"/>
</dbReference>
<reference evidence="3" key="2">
    <citation type="submission" date="2022-05" db="EMBL/GenBank/DDBJ databases">
        <authorList>
            <person name="Segura Leon O.L."/>
            <person name="Torres Huerta B."/>
            <person name="Meza Hernandez S.J."/>
        </authorList>
    </citation>
    <scope>NUCLEOTIDE SEQUENCE</scope>
</reference>
<proteinExistence type="evidence at transcript level"/>
<dbReference type="Gene3D" id="1.10.238.20">
    <property type="entry name" value="Pheromone/general odorant binding protein domain"/>
    <property type="match status" value="1"/>
</dbReference>
<dbReference type="AlphaFoldDB" id="A0A9E8DB81"/>
<feature type="signal peptide" evidence="2">
    <location>
        <begin position="1"/>
        <end position="18"/>
    </location>
</feature>
<name>A0A9E8DB81_9MUSC</name>
<sequence>MAKLILIAIFCVLSGTLSKAFNKEEAIKQFVTRMEECREEVGATSSDIEELVKKLPASGKEGKCLRACLMKKYGVMNDGGKYIKAVALEHAATYADGDETKMKTATEIIDACAGTAVPDDPCEAAEVYGHCFMEQAKAHGIEKFEF</sequence>
<dbReference type="CDD" id="cd23992">
    <property type="entry name" value="PBP_GOBP"/>
    <property type="match status" value="1"/>
</dbReference>
<gene>
    <name evidence="3" type="primary">OBP28a</name>
</gene>
<dbReference type="SMART" id="SM00708">
    <property type="entry name" value="PhBP"/>
    <property type="match status" value="1"/>
</dbReference>
<dbReference type="EMBL" id="ON419965">
    <property type="protein sequence ID" value="UZH23345.1"/>
    <property type="molecule type" value="mRNA"/>
</dbReference>
<dbReference type="GO" id="GO:0007608">
    <property type="term" value="P:sensory perception of smell"/>
    <property type="evidence" value="ECO:0007669"/>
    <property type="project" value="TreeGrafter"/>
</dbReference>
<dbReference type="GO" id="GO:0005549">
    <property type="term" value="F:odorant binding"/>
    <property type="evidence" value="ECO:0007669"/>
    <property type="project" value="InterPro"/>
</dbReference>
<feature type="chain" id="PRO_5038790982" evidence="2">
    <location>
        <begin position="19"/>
        <end position="146"/>
    </location>
</feature>
<accession>A0A9E8DB81</accession>
<organism evidence="3">
    <name type="scientific">Anastrepha ludens</name>
    <name type="common">Mexican fruit fly</name>
    <dbReference type="NCBI Taxonomy" id="28586"/>
    <lineage>
        <taxon>Eukaryota</taxon>
        <taxon>Metazoa</taxon>
        <taxon>Ecdysozoa</taxon>
        <taxon>Arthropoda</taxon>
        <taxon>Hexapoda</taxon>
        <taxon>Insecta</taxon>
        <taxon>Pterygota</taxon>
        <taxon>Neoptera</taxon>
        <taxon>Endopterygota</taxon>
        <taxon>Diptera</taxon>
        <taxon>Brachycera</taxon>
        <taxon>Muscomorpha</taxon>
        <taxon>Tephritoidea</taxon>
        <taxon>Tephritidae</taxon>
        <taxon>Anastrepha</taxon>
    </lineage>
</organism>
<dbReference type="InterPro" id="IPR006170">
    <property type="entry name" value="PBP/GOBP"/>
</dbReference>
<reference evidence="3" key="1">
    <citation type="journal article" date="2022" name="Int. J. Mol. Sci.">
        <title>Identification of Candidate Chemosensory Gene Families by Head Transcriptomes Analysis in the Mexican Fruit Fly, Anastrepha ludens Loew (Diptera: Tephritidae).</title>
        <authorList>
            <person name="Segura-Leon O.L."/>
            <person name="Torres-Huerta B."/>
            <person name="Estrada-Perez A.R."/>
            <person name="Cibrian-Tovar J."/>
            <person name="Hernandez-Hernandez F.C."/>
            <person name="Cruz-Jaramillo J.L."/>
            <person name="Meza-Hernandez J.S."/>
            <person name="Sanchez-Galicia F."/>
        </authorList>
    </citation>
    <scope>NUCLEOTIDE SEQUENCE</scope>
</reference>